<name>A0AAD8BGD5_BIOPF</name>
<evidence type="ECO:0000256" key="4">
    <source>
        <dbReference type="ARBA" id="ARBA00023136"/>
    </source>
</evidence>
<dbReference type="SUPFAM" id="SSF81321">
    <property type="entry name" value="Family A G protein-coupled receptor-like"/>
    <property type="match status" value="1"/>
</dbReference>
<dbReference type="EMBL" id="JASAOG010000088">
    <property type="protein sequence ID" value="KAK0053229.1"/>
    <property type="molecule type" value="Genomic_DNA"/>
</dbReference>
<accession>A0AAD8BGD5</accession>
<reference evidence="7" key="1">
    <citation type="journal article" date="2023" name="PLoS Negl. Trop. Dis.">
        <title>A genome sequence for Biomphalaria pfeifferi, the major vector snail for the human-infecting parasite Schistosoma mansoni.</title>
        <authorList>
            <person name="Bu L."/>
            <person name="Lu L."/>
            <person name="Laidemitt M.R."/>
            <person name="Zhang S.M."/>
            <person name="Mutuku M."/>
            <person name="Mkoji G."/>
            <person name="Steinauer M."/>
            <person name="Loker E.S."/>
        </authorList>
    </citation>
    <scope>NUCLEOTIDE SEQUENCE</scope>
    <source>
        <strain evidence="7">KasaAsao</strain>
    </source>
</reference>
<feature type="domain" description="G-protein coupled receptors family 1 profile" evidence="6">
    <location>
        <begin position="42"/>
        <end position="312"/>
    </location>
</feature>
<evidence type="ECO:0000256" key="1">
    <source>
        <dbReference type="ARBA" id="ARBA00004370"/>
    </source>
</evidence>
<proteinExistence type="predicted"/>
<feature type="transmembrane region" description="Helical" evidence="5">
    <location>
        <begin position="22"/>
        <end position="51"/>
    </location>
</feature>
<dbReference type="InterPro" id="IPR052954">
    <property type="entry name" value="GPCR-Ligand_Int"/>
</dbReference>
<comment type="subcellular location">
    <subcellularLocation>
        <location evidence="1">Membrane</location>
    </subcellularLocation>
</comment>
<comment type="caution">
    <text evidence="7">The sequence shown here is derived from an EMBL/GenBank/DDBJ whole genome shotgun (WGS) entry which is preliminary data.</text>
</comment>
<dbReference type="PANTHER" id="PTHR46641:SF2">
    <property type="entry name" value="FMRFAMIDE RECEPTOR"/>
    <property type="match status" value="1"/>
</dbReference>
<dbReference type="Pfam" id="PF00001">
    <property type="entry name" value="7tm_1"/>
    <property type="match status" value="1"/>
</dbReference>
<dbReference type="Gene3D" id="1.20.1070.10">
    <property type="entry name" value="Rhodopsin 7-helix transmembrane proteins"/>
    <property type="match status" value="1"/>
</dbReference>
<keyword evidence="8" id="KW-1185">Reference proteome</keyword>
<evidence type="ECO:0000313" key="7">
    <source>
        <dbReference type="EMBL" id="KAK0053229.1"/>
    </source>
</evidence>
<dbReference type="PANTHER" id="PTHR46641">
    <property type="entry name" value="FMRFAMIDE RECEPTOR-RELATED"/>
    <property type="match status" value="1"/>
</dbReference>
<dbReference type="InterPro" id="IPR000276">
    <property type="entry name" value="GPCR_Rhodpsn"/>
</dbReference>
<sequence>MNVTSQDKVCSYGNISEEIVEFFFLLNFFILNAITGSIGLVVNVIKVIVFFKLGLRDSTNISFFVLSLADAGVGLLLIGFSVVFNPLFKDAVTYIEISVSISFYCLTWPYGFFSRVASLMTAVITVERFLCITFPLKVKKILNPTVATFTSVTLTLAVLASVMPAFKARTLGLVFSEKLNLTIIGIVLSDDKEEYLSLTYLFSFFAMGVFQILSIVIIVIFTIALTHKFLQITNWRNRVSTKSDELSSKEKRLVKMIIFMSISFLIFSIPGMIFCLFAVFDESFAYEGPCRNLYLIFSSLIFPPDSLNSLLS</sequence>
<keyword evidence="4 5" id="KW-0472">Membrane</keyword>
<reference evidence="7" key="2">
    <citation type="submission" date="2023-04" db="EMBL/GenBank/DDBJ databases">
        <authorList>
            <person name="Bu L."/>
            <person name="Lu L."/>
            <person name="Laidemitt M.R."/>
            <person name="Zhang S.M."/>
            <person name="Mutuku M."/>
            <person name="Mkoji G."/>
            <person name="Steinauer M."/>
            <person name="Loker E.S."/>
        </authorList>
    </citation>
    <scope>NUCLEOTIDE SEQUENCE</scope>
    <source>
        <strain evidence="7">KasaAsao</strain>
        <tissue evidence="7">Whole Snail</tissue>
    </source>
</reference>
<evidence type="ECO:0000256" key="2">
    <source>
        <dbReference type="ARBA" id="ARBA00022692"/>
    </source>
</evidence>
<keyword evidence="7" id="KW-0675">Receptor</keyword>
<evidence type="ECO:0000256" key="3">
    <source>
        <dbReference type="ARBA" id="ARBA00022989"/>
    </source>
</evidence>
<keyword evidence="3 5" id="KW-1133">Transmembrane helix</keyword>
<keyword evidence="2 5" id="KW-0812">Transmembrane</keyword>
<evidence type="ECO:0000259" key="6">
    <source>
        <dbReference type="PROSITE" id="PS50262"/>
    </source>
</evidence>
<evidence type="ECO:0000256" key="5">
    <source>
        <dbReference type="SAM" id="Phobius"/>
    </source>
</evidence>
<dbReference type="GO" id="GO:0004930">
    <property type="term" value="F:G protein-coupled receptor activity"/>
    <property type="evidence" value="ECO:0007669"/>
    <property type="project" value="InterPro"/>
</dbReference>
<dbReference type="PROSITE" id="PS50262">
    <property type="entry name" value="G_PROTEIN_RECEP_F1_2"/>
    <property type="match status" value="1"/>
</dbReference>
<feature type="transmembrane region" description="Helical" evidence="5">
    <location>
        <begin position="146"/>
        <end position="166"/>
    </location>
</feature>
<dbReference type="InterPro" id="IPR017452">
    <property type="entry name" value="GPCR_Rhodpsn_7TM"/>
</dbReference>
<feature type="transmembrane region" description="Helical" evidence="5">
    <location>
        <begin position="257"/>
        <end position="280"/>
    </location>
</feature>
<evidence type="ECO:0000313" key="8">
    <source>
        <dbReference type="Proteomes" id="UP001233172"/>
    </source>
</evidence>
<dbReference type="Proteomes" id="UP001233172">
    <property type="component" value="Unassembled WGS sequence"/>
</dbReference>
<dbReference type="GO" id="GO:0016020">
    <property type="term" value="C:membrane"/>
    <property type="evidence" value="ECO:0007669"/>
    <property type="project" value="UniProtKB-SubCell"/>
</dbReference>
<protein>
    <submittedName>
        <fullName evidence="7">Serpentine receptor class gamma-16</fullName>
    </submittedName>
</protein>
<feature type="transmembrane region" description="Helical" evidence="5">
    <location>
        <begin position="200"/>
        <end position="226"/>
    </location>
</feature>
<gene>
    <name evidence="7" type="ORF">Bpfe_017385</name>
</gene>
<dbReference type="AlphaFoldDB" id="A0AAD8BGD5"/>
<organism evidence="7 8">
    <name type="scientific">Biomphalaria pfeifferi</name>
    <name type="common">Bloodfluke planorb</name>
    <name type="synonym">Freshwater snail</name>
    <dbReference type="NCBI Taxonomy" id="112525"/>
    <lineage>
        <taxon>Eukaryota</taxon>
        <taxon>Metazoa</taxon>
        <taxon>Spiralia</taxon>
        <taxon>Lophotrochozoa</taxon>
        <taxon>Mollusca</taxon>
        <taxon>Gastropoda</taxon>
        <taxon>Heterobranchia</taxon>
        <taxon>Euthyneura</taxon>
        <taxon>Panpulmonata</taxon>
        <taxon>Hygrophila</taxon>
        <taxon>Lymnaeoidea</taxon>
        <taxon>Planorbidae</taxon>
        <taxon>Biomphalaria</taxon>
    </lineage>
</organism>
<feature type="transmembrane region" description="Helical" evidence="5">
    <location>
        <begin position="63"/>
        <end position="84"/>
    </location>
</feature>